<keyword evidence="4" id="KW-1185">Reference proteome</keyword>
<dbReference type="EMBL" id="JABMIG020000115">
    <property type="protein sequence ID" value="KAL3791338.1"/>
    <property type="molecule type" value="Genomic_DNA"/>
</dbReference>
<keyword evidence="2" id="KW-1133">Transmembrane helix</keyword>
<keyword evidence="2" id="KW-0812">Transmembrane</keyword>
<dbReference type="AlphaFoldDB" id="A0ABD3PTJ5"/>
<evidence type="ECO:0000313" key="3">
    <source>
        <dbReference type="EMBL" id="KAL3791338.1"/>
    </source>
</evidence>
<sequence length="358" mass="39640">MSHSVGDHRSLPASSSSKDKDAKSVALSADGISGGRRNRPSVRSLRNTLRNTDVLRDAKPPALPSGNDGETAEGPLSRAHSEKLHLKKPASKHVQRSNSHELAQKGLSLSDRAGKTSKRHSTNEVRSNSLRFRRVDVEWTPGQLDGPRDETVEVAPQENEDTSLVESLQMEIMDLRPSTHPSIIDSSFISIMNDEHVREMFRVALGVSERDEDHPASHWDWELADQEHPTRTEGRRPSWNSCANNTVSIMANSYDSVSNLSMSGRTLGSRDTRGASLEKDLGHDASPRRSNVHYNKYIKPMVMVIVLTVLTASLIYIFTGGLLKEESESWTYETRNVARNWVGEGESGGEILERGGGR</sequence>
<reference evidence="3 4" key="1">
    <citation type="journal article" date="2020" name="G3 (Bethesda)">
        <title>Improved Reference Genome for Cyclotella cryptica CCMP332, a Model for Cell Wall Morphogenesis, Salinity Adaptation, and Lipid Production in Diatoms (Bacillariophyta).</title>
        <authorList>
            <person name="Roberts W.R."/>
            <person name="Downey K.M."/>
            <person name="Ruck E.C."/>
            <person name="Traller J.C."/>
            <person name="Alverson A.J."/>
        </authorList>
    </citation>
    <scope>NUCLEOTIDE SEQUENCE [LARGE SCALE GENOMIC DNA]</scope>
    <source>
        <strain evidence="3 4">CCMP332</strain>
    </source>
</reference>
<feature type="region of interest" description="Disordered" evidence="1">
    <location>
        <begin position="1"/>
        <end position="127"/>
    </location>
</feature>
<keyword evidence="2" id="KW-0472">Membrane</keyword>
<feature type="compositionally biased region" description="Basic and acidic residues" evidence="1">
    <location>
        <begin position="1"/>
        <end position="10"/>
    </location>
</feature>
<feature type="region of interest" description="Disordered" evidence="1">
    <location>
        <begin position="141"/>
        <end position="162"/>
    </location>
</feature>
<feature type="compositionally biased region" description="Basic and acidic residues" evidence="1">
    <location>
        <begin position="268"/>
        <end position="285"/>
    </location>
</feature>
<feature type="region of interest" description="Disordered" evidence="1">
    <location>
        <begin position="265"/>
        <end position="285"/>
    </location>
</feature>
<organism evidence="3 4">
    <name type="scientific">Cyclotella cryptica</name>
    <dbReference type="NCBI Taxonomy" id="29204"/>
    <lineage>
        <taxon>Eukaryota</taxon>
        <taxon>Sar</taxon>
        <taxon>Stramenopiles</taxon>
        <taxon>Ochrophyta</taxon>
        <taxon>Bacillariophyta</taxon>
        <taxon>Coscinodiscophyceae</taxon>
        <taxon>Thalassiosirophycidae</taxon>
        <taxon>Stephanodiscales</taxon>
        <taxon>Stephanodiscaceae</taxon>
        <taxon>Cyclotella</taxon>
    </lineage>
</organism>
<comment type="caution">
    <text evidence="3">The sequence shown here is derived from an EMBL/GenBank/DDBJ whole genome shotgun (WGS) entry which is preliminary data.</text>
</comment>
<gene>
    <name evidence="3" type="ORF">HJC23_006067</name>
</gene>
<proteinExistence type="predicted"/>
<protein>
    <submittedName>
        <fullName evidence="3">Uncharacterized protein</fullName>
    </submittedName>
</protein>
<evidence type="ECO:0000256" key="1">
    <source>
        <dbReference type="SAM" id="MobiDB-lite"/>
    </source>
</evidence>
<evidence type="ECO:0000313" key="4">
    <source>
        <dbReference type="Proteomes" id="UP001516023"/>
    </source>
</evidence>
<dbReference type="Proteomes" id="UP001516023">
    <property type="component" value="Unassembled WGS sequence"/>
</dbReference>
<accession>A0ABD3PTJ5</accession>
<name>A0ABD3PTJ5_9STRA</name>
<feature type="compositionally biased region" description="Basic residues" evidence="1">
    <location>
        <begin position="85"/>
        <end position="95"/>
    </location>
</feature>
<evidence type="ECO:0000256" key="2">
    <source>
        <dbReference type="SAM" id="Phobius"/>
    </source>
</evidence>
<feature type="transmembrane region" description="Helical" evidence="2">
    <location>
        <begin position="297"/>
        <end position="318"/>
    </location>
</feature>